<dbReference type="PRINTS" id="PR00778">
    <property type="entry name" value="HTHARSR"/>
</dbReference>
<dbReference type="NCBIfam" id="NF033788">
    <property type="entry name" value="HTH_metalloreg"/>
    <property type="match status" value="1"/>
</dbReference>
<dbReference type="KEGG" id="tmk:QGN29_07675"/>
<organism evidence="2 3">
    <name type="scientific">Temperatibacter marinus</name>
    <dbReference type="NCBI Taxonomy" id="1456591"/>
    <lineage>
        <taxon>Bacteria</taxon>
        <taxon>Pseudomonadati</taxon>
        <taxon>Pseudomonadota</taxon>
        <taxon>Alphaproteobacteria</taxon>
        <taxon>Kordiimonadales</taxon>
        <taxon>Temperatibacteraceae</taxon>
        <taxon>Temperatibacter</taxon>
    </lineage>
</organism>
<dbReference type="CDD" id="cd00090">
    <property type="entry name" value="HTH_ARSR"/>
    <property type="match status" value="1"/>
</dbReference>
<dbReference type="Proteomes" id="UP001268683">
    <property type="component" value="Chromosome"/>
</dbReference>
<dbReference type="PROSITE" id="PS50987">
    <property type="entry name" value="HTH_ARSR_2"/>
    <property type="match status" value="1"/>
</dbReference>
<dbReference type="RefSeq" id="WP_310797264.1">
    <property type="nucleotide sequence ID" value="NZ_CP123872.1"/>
</dbReference>
<keyword evidence="3" id="KW-1185">Reference proteome</keyword>
<feature type="domain" description="HTH arsR-type" evidence="1">
    <location>
        <begin position="1"/>
        <end position="90"/>
    </location>
</feature>
<evidence type="ECO:0000259" key="1">
    <source>
        <dbReference type="PROSITE" id="PS50987"/>
    </source>
</evidence>
<dbReference type="PANTHER" id="PTHR38600">
    <property type="entry name" value="TRANSCRIPTIONAL REGULATORY PROTEIN"/>
    <property type="match status" value="1"/>
</dbReference>
<dbReference type="AlphaFoldDB" id="A0AA52EG37"/>
<dbReference type="Pfam" id="PF01022">
    <property type="entry name" value="HTH_5"/>
    <property type="match status" value="1"/>
</dbReference>
<dbReference type="PANTHER" id="PTHR38600:SF2">
    <property type="entry name" value="SLL0088 PROTEIN"/>
    <property type="match status" value="1"/>
</dbReference>
<reference evidence="2" key="1">
    <citation type="submission" date="2023-04" db="EMBL/GenBank/DDBJ databases">
        <title>Complete genome sequence of Temperatibacter marinus.</title>
        <authorList>
            <person name="Rong J.-C."/>
            <person name="Yi M.-L."/>
            <person name="Zhao Q."/>
        </authorList>
    </citation>
    <scope>NUCLEOTIDE SEQUENCE</scope>
    <source>
        <strain evidence="2">NBRC 110045</strain>
    </source>
</reference>
<evidence type="ECO:0000313" key="3">
    <source>
        <dbReference type="Proteomes" id="UP001268683"/>
    </source>
</evidence>
<name>A0AA52EG37_9PROT</name>
<proteinExistence type="predicted"/>
<dbReference type="Gene3D" id="1.10.10.10">
    <property type="entry name" value="Winged helix-like DNA-binding domain superfamily/Winged helix DNA-binding domain"/>
    <property type="match status" value="1"/>
</dbReference>
<protein>
    <submittedName>
        <fullName evidence="2">Metalloregulator ArsR/SmtB family transcription factor</fullName>
    </submittedName>
</protein>
<gene>
    <name evidence="2" type="ORF">QGN29_07675</name>
</gene>
<dbReference type="EMBL" id="CP123872">
    <property type="protein sequence ID" value="WND01436.1"/>
    <property type="molecule type" value="Genomic_DNA"/>
</dbReference>
<dbReference type="SUPFAM" id="SSF46785">
    <property type="entry name" value="Winged helix' DNA-binding domain"/>
    <property type="match status" value="1"/>
</dbReference>
<accession>A0AA52EG37</accession>
<dbReference type="GO" id="GO:0003700">
    <property type="term" value="F:DNA-binding transcription factor activity"/>
    <property type="evidence" value="ECO:0007669"/>
    <property type="project" value="InterPro"/>
</dbReference>
<evidence type="ECO:0000313" key="2">
    <source>
        <dbReference type="EMBL" id="WND01436.1"/>
    </source>
</evidence>
<dbReference type="InterPro" id="IPR011991">
    <property type="entry name" value="ArsR-like_HTH"/>
</dbReference>
<dbReference type="SMART" id="SM00418">
    <property type="entry name" value="HTH_ARSR"/>
    <property type="match status" value="1"/>
</dbReference>
<dbReference type="InterPro" id="IPR001845">
    <property type="entry name" value="HTH_ArsR_DNA-bd_dom"/>
</dbReference>
<dbReference type="InterPro" id="IPR036388">
    <property type="entry name" value="WH-like_DNA-bd_sf"/>
</dbReference>
<dbReference type="InterPro" id="IPR036390">
    <property type="entry name" value="WH_DNA-bd_sf"/>
</dbReference>
<sequence>MDRLSATFSALADPTRRAILEQLQSGKHTVASLAAPHSMSAPAISRHLKVLEKAELIHRERNAQTIYCSINGKNLKTAIDWLETYGEFWRSSFDRLENLLIQQETKKD</sequence>